<keyword evidence="2" id="KW-0813">Transport</keyword>
<evidence type="ECO:0000259" key="7">
    <source>
        <dbReference type="Pfam" id="PF20667"/>
    </source>
</evidence>
<accession>A0A1X7R4S9</accession>
<keyword evidence="4" id="KW-0175">Coiled coil</keyword>
<dbReference type="Pfam" id="PF07393">
    <property type="entry name" value="Sec10_HB"/>
    <property type="match status" value="1"/>
</dbReference>
<evidence type="ECO:0000256" key="5">
    <source>
        <dbReference type="SAM" id="MobiDB-lite"/>
    </source>
</evidence>
<evidence type="ECO:0000313" key="8">
    <source>
        <dbReference type="EMBL" id="SMN20672.1"/>
    </source>
</evidence>
<dbReference type="Pfam" id="PF20667">
    <property type="entry name" value="Sec10_N"/>
    <property type="match status" value="1"/>
</dbReference>
<feature type="domain" description="Exocyst complex component Sec10-like alpha-helical bundle" evidence="6">
    <location>
        <begin position="199"/>
        <end position="873"/>
    </location>
</feature>
<dbReference type="GO" id="GO:0006887">
    <property type="term" value="P:exocytosis"/>
    <property type="evidence" value="ECO:0007669"/>
    <property type="project" value="UniProtKB-KW"/>
</dbReference>
<feature type="domain" description="Exocyst complex component Sec10 N-terminal" evidence="7">
    <location>
        <begin position="75"/>
        <end position="190"/>
    </location>
</feature>
<keyword evidence="3" id="KW-0268">Exocytosis</keyword>
<evidence type="ECO:0000256" key="1">
    <source>
        <dbReference type="ARBA" id="ARBA00006572"/>
    </source>
</evidence>
<dbReference type="AlphaFoldDB" id="A0A1X7R4S9"/>
<keyword evidence="9" id="KW-1185">Reference proteome</keyword>
<dbReference type="Proteomes" id="UP000196158">
    <property type="component" value="Unassembled WGS sequence"/>
</dbReference>
<dbReference type="InterPro" id="IPR048625">
    <property type="entry name" value="Sec10_N"/>
</dbReference>
<dbReference type="PANTHER" id="PTHR12100">
    <property type="entry name" value="SEC10"/>
    <property type="match status" value="1"/>
</dbReference>
<gene>
    <name evidence="8" type="ORF">KASA_0M00462G</name>
</gene>
<evidence type="ECO:0000256" key="3">
    <source>
        <dbReference type="ARBA" id="ARBA00022483"/>
    </source>
</evidence>
<dbReference type="OrthoDB" id="125856at2759"/>
<dbReference type="InterPro" id="IPR048627">
    <property type="entry name" value="Sec10_HB"/>
</dbReference>
<organism evidence="8 9">
    <name type="scientific">Maudiozyma saulgeensis</name>
    <dbReference type="NCBI Taxonomy" id="1789683"/>
    <lineage>
        <taxon>Eukaryota</taxon>
        <taxon>Fungi</taxon>
        <taxon>Dikarya</taxon>
        <taxon>Ascomycota</taxon>
        <taxon>Saccharomycotina</taxon>
        <taxon>Saccharomycetes</taxon>
        <taxon>Saccharomycetales</taxon>
        <taxon>Saccharomycetaceae</taxon>
        <taxon>Maudiozyma</taxon>
    </lineage>
</organism>
<dbReference type="GO" id="GO:0006893">
    <property type="term" value="P:Golgi to plasma membrane transport"/>
    <property type="evidence" value="ECO:0007669"/>
    <property type="project" value="TreeGrafter"/>
</dbReference>
<comment type="similarity">
    <text evidence="1">Belongs to the SEC10 family.</text>
</comment>
<evidence type="ECO:0000256" key="4">
    <source>
        <dbReference type="ARBA" id="ARBA00023054"/>
    </source>
</evidence>
<protein>
    <submittedName>
        <fullName evidence="8">Similar to Saccharomyces cerevisiae YLR166C SEC10 Essential 100kDa subunit of the exocyst complex</fullName>
    </submittedName>
</protein>
<evidence type="ECO:0000256" key="2">
    <source>
        <dbReference type="ARBA" id="ARBA00022448"/>
    </source>
</evidence>
<sequence>MNSLYELDPKWQRLLTLDNFLGGLTVNEFVESLSKDHSLKAASSLSYGHNGTRTRDNGMQLEDEQDSANWERLDPKPFIRTFESTLKELKGLNDDAVSKKNRFEDEVTRQELVHSENVIDLATDIQRINIQFSELDNKLTNVNQIVSPLSDKLESTIRKRKNYVKSVELITEYSNFYTTGGSTNIENLRTSKNWKNKIQAATYIKNLLELSRKIETTAIPKTSEVTELIEKYSEMMETTLLENFNAAYRENDFNQLNEIALILNHFNGGINVIQSFINQHVYFINSDEIGLDEQLKIDDQFKKRLMDQNIHTVVYEQNILNMLNDIESVIKNESKIVKGVFEERASHVMQLFIQRVFVQKIEPKVDTLLNNSLSLSNLAYVRTLHGLYSLIGQFVKDLTEFFQILDIDQDATDLKLIPSALDNNNNSSIITVLEQCSSDMFSRYLYDRARYFDIEKRNLENILVDMTSLFTNKHNKEINDKMLLNKLGKMMEKDEDGNTHYEEFITQTATTSKRKLSQFNEFMKKRFDRLDHLSNLSLTRSNTLSRDRDASVSSSHLSNLKDTISGDNDYNDDTMSDNSDPSFNLDTVDSMLKCVVESIARVMELVPNKSSEYSLELLDIMFLGIVGNYVEMSLEVAFYRVKQLDIYKLDDFNLSFLSYITKSTDILNLVSTSIKAIFLPLLNDAPDAKKQIIELTNNNIRKCEISINIIIDEIANVYSAKLSNILTKQNKKDFIPKSQDLLDQDTLPAVEITNLLSSLHTQASVYLKEKNLNAFLDNIGEELYRLLLNHYSKFQVSSIGGIIVTKDIIGFQTVIEDWRIPNLLEKFATLRELANIFTVQPDLLDSLTKEGHLATLKRDIIESYIAKREDFNHDNFMASMKMNLKQYT</sequence>
<dbReference type="STRING" id="1789683.A0A1X7R4S9"/>
<evidence type="ECO:0000313" key="9">
    <source>
        <dbReference type="Proteomes" id="UP000196158"/>
    </source>
</evidence>
<reference evidence="8 9" key="1">
    <citation type="submission" date="2017-04" db="EMBL/GenBank/DDBJ databases">
        <authorList>
            <person name="Afonso C.L."/>
            <person name="Miller P.J."/>
            <person name="Scott M.A."/>
            <person name="Spackman E."/>
            <person name="Goraichik I."/>
            <person name="Dimitrov K.M."/>
            <person name="Suarez D.L."/>
            <person name="Swayne D.E."/>
        </authorList>
    </citation>
    <scope>NUCLEOTIDE SEQUENCE [LARGE SCALE GENOMIC DNA]</scope>
</reference>
<proteinExistence type="inferred from homology"/>
<dbReference type="EMBL" id="FXLY01000006">
    <property type="protein sequence ID" value="SMN20672.1"/>
    <property type="molecule type" value="Genomic_DNA"/>
</dbReference>
<evidence type="ECO:0000259" key="6">
    <source>
        <dbReference type="Pfam" id="PF07393"/>
    </source>
</evidence>
<feature type="region of interest" description="Disordered" evidence="5">
    <location>
        <begin position="46"/>
        <end position="67"/>
    </location>
</feature>
<name>A0A1X7R4S9_9SACH</name>
<dbReference type="InterPro" id="IPR009976">
    <property type="entry name" value="Sec10-like"/>
</dbReference>
<dbReference type="PANTHER" id="PTHR12100:SF0">
    <property type="entry name" value="EXOCYST COMPLEX COMPONENT 5"/>
    <property type="match status" value="1"/>
</dbReference>
<dbReference type="GO" id="GO:0000145">
    <property type="term" value="C:exocyst"/>
    <property type="evidence" value="ECO:0007669"/>
    <property type="project" value="TreeGrafter"/>
</dbReference>